<dbReference type="Proteomes" id="UP000626148">
    <property type="component" value="Unassembled WGS sequence"/>
</dbReference>
<organism evidence="4 5">
    <name type="scientific">Saccharospirillum salsuginis</name>
    <dbReference type="NCBI Taxonomy" id="418750"/>
    <lineage>
        <taxon>Bacteria</taxon>
        <taxon>Pseudomonadati</taxon>
        <taxon>Pseudomonadota</taxon>
        <taxon>Gammaproteobacteria</taxon>
        <taxon>Oceanospirillales</taxon>
        <taxon>Saccharospirillaceae</taxon>
        <taxon>Saccharospirillum</taxon>
    </lineage>
</organism>
<dbReference type="CDD" id="cd12164">
    <property type="entry name" value="GDH_like_2"/>
    <property type="match status" value="1"/>
</dbReference>
<protein>
    <submittedName>
        <fullName evidence="4">Glyoxylate/hydroxypyruvate reductase A</fullName>
    </submittedName>
</protein>
<dbReference type="SUPFAM" id="SSF52283">
    <property type="entry name" value="Formate/glycerate dehydrogenase catalytic domain-like"/>
    <property type="match status" value="1"/>
</dbReference>
<evidence type="ECO:0000313" key="4">
    <source>
        <dbReference type="EMBL" id="GGX55718.1"/>
    </source>
</evidence>
<evidence type="ECO:0000256" key="2">
    <source>
        <dbReference type="ARBA" id="ARBA00023027"/>
    </source>
</evidence>
<evidence type="ECO:0000256" key="1">
    <source>
        <dbReference type="ARBA" id="ARBA00023002"/>
    </source>
</evidence>
<dbReference type="SUPFAM" id="SSF51735">
    <property type="entry name" value="NAD(P)-binding Rossmann-fold domains"/>
    <property type="match status" value="1"/>
</dbReference>
<name>A0A918KBS0_9GAMM</name>
<dbReference type="AlphaFoldDB" id="A0A918KBS0"/>
<accession>A0A918KBS0</accession>
<keyword evidence="1" id="KW-0560">Oxidoreductase</keyword>
<comment type="caution">
    <text evidence="4">The sequence shown here is derived from an EMBL/GenBank/DDBJ whole genome shotgun (WGS) entry which is preliminary data.</text>
</comment>
<dbReference type="Gene3D" id="3.40.50.720">
    <property type="entry name" value="NAD(P)-binding Rossmann-like Domain"/>
    <property type="match status" value="2"/>
</dbReference>
<dbReference type="GO" id="GO:0016491">
    <property type="term" value="F:oxidoreductase activity"/>
    <property type="evidence" value="ECO:0007669"/>
    <property type="project" value="UniProtKB-KW"/>
</dbReference>
<proteinExistence type="predicted"/>
<dbReference type="GO" id="GO:0051287">
    <property type="term" value="F:NAD binding"/>
    <property type="evidence" value="ECO:0007669"/>
    <property type="project" value="InterPro"/>
</dbReference>
<gene>
    <name evidence="4" type="ORF">GCM10007392_24270</name>
</gene>
<dbReference type="EMBL" id="BMXR01000005">
    <property type="protein sequence ID" value="GGX55718.1"/>
    <property type="molecule type" value="Genomic_DNA"/>
</dbReference>
<dbReference type="PANTHER" id="PTHR43333:SF1">
    <property type="entry name" value="D-ISOMER SPECIFIC 2-HYDROXYACID DEHYDROGENASE NAD-BINDING DOMAIN-CONTAINING PROTEIN"/>
    <property type="match status" value="1"/>
</dbReference>
<dbReference type="Pfam" id="PF02826">
    <property type="entry name" value="2-Hacid_dh_C"/>
    <property type="match status" value="1"/>
</dbReference>
<evidence type="ECO:0000313" key="5">
    <source>
        <dbReference type="Proteomes" id="UP000626148"/>
    </source>
</evidence>
<keyword evidence="5" id="KW-1185">Reference proteome</keyword>
<feature type="domain" description="D-isomer specific 2-hydroxyacid dehydrogenase NAD-binding" evidence="3">
    <location>
        <begin position="117"/>
        <end position="273"/>
    </location>
</feature>
<dbReference type="RefSeq" id="WP_189608909.1">
    <property type="nucleotide sequence ID" value="NZ_BMXR01000005.1"/>
</dbReference>
<keyword evidence="2" id="KW-0520">NAD</keyword>
<sequence length="308" mass="34421">MSILVMMSGSENQLDKIKHDFADQGFDEPIYIPGDDFSPADIEMILAWKPGQQDWSAYPNVKLVQSWGAGVDHLLDAHLPDEWTVARYMSQSLKDRMARFVTAMLSNWQLDMPTLFDAQSRGEWAWHEGRWGERVLILGMGELGRSVAESLVPQGYKVDGWSRSGKELEGVRSLTGEAGLAQGLEECDYLINLLPLTSATRGLMNRDFWARCGRQPVVMNVGRGASLVEDDLIPALVGGQIRGAILDVFETEPLPHGHPFWTHPDIWVTPHIASISEPKDVVALAIENLKRVRGAQAPRFEVDLSQEY</sequence>
<dbReference type="InterPro" id="IPR036291">
    <property type="entry name" value="NAD(P)-bd_dom_sf"/>
</dbReference>
<reference evidence="4" key="2">
    <citation type="submission" date="2020-09" db="EMBL/GenBank/DDBJ databases">
        <authorList>
            <person name="Sun Q."/>
            <person name="Kim S."/>
        </authorList>
    </citation>
    <scope>NUCLEOTIDE SEQUENCE</scope>
    <source>
        <strain evidence="4">KCTC 22169</strain>
    </source>
</reference>
<reference evidence="4" key="1">
    <citation type="journal article" date="2014" name="Int. J. Syst. Evol. Microbiol.">
        <title>Complete genome sequence of Corynebacterium casei LMG S-19264T (=DSM 44701T), isolated from a smear-ripened cheese.</title>
        <authorList>
            <consortium name="US DOE Joint Genome Institute (JGI-PGF)"/>
            <person name="Walter F."/>
            <person name="Albersmeier A."/>
            <person name="Kalinowski J."/>
            <person name="Ruckert C."/>
        </authorList>
    </citation>
    <scope>NUCLEOTIDE SEQUENCE</scope>
    <source>
        <strain evidence="4">KCTC 22169</strain>
    </source>
</reference>
<dbReference type="PANTHER" id="PTHR43333">
    <property type="entry name" value="2-HACID_DH_C DOMAIN-CONTAINING PROTEIN"/>
    <property type="match status" value="1"/>
</dbReference>
<dbReference type="InterPro" id="IPR006140">
    <property type="entry name" value="D-isomer_DH_NAD-bd"/>
</dbReference>
<evidence type="ECO:0000259" key="3">
    <source>
        <dbReference type="Pfam" id="PF02826"/>
    </source>
</evidence>